<dbReference type="HOGENOM" id="CLU_1143145_0_0_1"/>
<proteinExistence type="predicted"/>
<dbReference type="GeneID" id="18869762"/>
<name>G3AJX4_SPAPN</name>
<dbReference type="eggNOG" id="ENOG502RQ50">
    <property type="taxonomic scope" value="Eukaryota"/>
</dbReference>
<evidence type="ECO:0000313" key="3">
    <source>
        <dbReference type="EMBL" id="EGW34025.1"/>
    </source>
</evidence>
<keyword evidence="4" id="KW-1185">Reference proteome</keyword>
<protein>
    <submittedName>
        <fullName evidence="3">Uncharacterized protein</fullName>
    </submittedName>
</protein>
<dbReference type="RefSeq" id="XP_007373609.1">
    <property type="nucleotide sequence ID" value="XM_007373547.1"/>
</dbReference>
<dbReference type="OrthoDB" id="4024787at2759"/>
<keyword evidence="1" id="KW-0175">Coiled coil</keyword>
<dbReference type="InParanoid" id="G3AJX4"/>
<evidence type="ECO:0000313" key="4">
    <source>
        <dbReference type="Proteomes" id="UP000000709"/>
    </source>
</evidence>
<feature type="region of interest" description="Disordered" evidence="2">
    <location>
        <begin position="16"/>
        <end position="44"/>
    </location>
</feature>
<organism evidence="4">
    <name type="scientific">Spathaspora passalidarum (strain NRRL Y-27907 / 11-Y1)</name>
    <dbReference type="NCBI Taxonomy" id="619300"/>
    <lineage>
        <taxon>Eukaryota</taxon>
        <taxon>Fungi</taxon>
        <taxon>Dikarya</taxon>
        <taxon>Ascomycota</taxon>
        <taxon>Saccharomycotina</taxon>
        <taxon>Pichiomycetes</taxon>
        <taxon>Debaryomycetaceae</taxon>
        <taxon>Spathaspora</taxon>
    </lineage>
</organism>
<evidence type="ECO:0000256" key="1">
    <source>
        <dbReference type="SAM" id="Coils"/>
    </source>
</evidence>
<sequence>MSEIVEQLEQKPQEVVEKIEQQNTEPINSKEEVPVAEEISEENQPTKDYGKIYEKYLDRYKKAYANSASLFNKEKNQRITLSYYIRRNNAILSILDQLEQQQQQQQQQQQSETTDESARIKKIIETAPRLAKVLDPLANLDDTTPISKKHLLNCILYEKVPDLINDDLINSEVNPQDMEAWCRRHYPNLVSSKYKPLNVQNSGVVNEYSGTDFPLVDNEGSSIDKLASNGASNPKKKRRLDKK</sequence>
<reference evidence="3 4" key="1">
    <citation type="journal article" date="2011" name="Proc. Natl. Acad. Sci. U.S.A.">
        <title>Comparative genomics of xylose-fermenting fungi for enhanced biofuel production.</title>
        <authorList>
            <person name="Wohlbach D.J."/>
            <person name="Kuo A."/>
            <person name="Sato T.K."/>
            <person name="Potts K.M."/>
            <person name="Salamov A.A."/>
            <person name="LaButti K.M."/>
            <person name="Sun H."/>
            <person name="Clum A."/>
            <person name="Pangilinan J.L."/>
            <person name="Lindquist E.A."/>
            <person name="Lucas S."/>
            <person name="Lapidus A."/>
            <person name="Jin M."/>
            <person name="Gunawan C."/>
            <person name="Balan V."/>
            <person name="Dale B.E."/>
            <person name="Jeffries T.W."/>
            <person name="Zinkel R."/>
            <person name="Barry K.W."/>
            <person name="Grigoriev I.V."/>
            <person name="Gasch A.P."/>
        </authorList>
    </citation>
    <scope>NUCLEOTIDE SEQUENCE [LARGE SCALE GENOMIC DNA]</scope>
    <source>
        <strain evidence="4">NRRL Y-27907 / 11-Y1</strain>
    </source>
</reference>
<dbReference type="OMA" id="SIENWCH"/>
<evidence type="ECO:0000256" key="2">
    <source>
        <dbReference type="SAM" id="MobiDB-lite"/>
    </source>
</evidence>
<dbReference type="EMBL" id="GL996500">
    <property type="protein sequence ID" value="EGW34025.1"/>
    <property type="molecule type" value="Genomic_DNA"/>
</dbReference>
<feature type="compositionally biased region" description="Basic residues" evidence="2">
    <location>
        <begin position="234"/>
        <end position="243"/>
    </location>
</feature>
<feature type="coiled-coil region" evidence="1">
    <location>
        <begin position="88"/>
        <end position="115"/>
    </location>
</feature>
<dbReference type="AlphaFoldDB" id="G3AJX4"/>
<gene>
    <name evidence="3" type="ORF">SPAPADRAFT_133687</name>
</gene>
<dbReference type="Proteomes" id="UP000000709">
    <property type="component" value="Unassembled WGS sequence"/>
</dbReference>
<dbReference type="KEGG" id="spaa:SPAPADRAFT_133687"/>
<accession>G3AJX4</accession>
<feature type="region of interest" description="Disordered" evidence="2">
    <location>
        <begin position="223"/>
        <end position="243"/>
    </location>
</feature>